<dbReference type="RefSeq" id="WP_285611199.1">
    <property type="nucleotide sequence ID" value="NZ_BSSD01000005.1"/>
</dbReference>
<protein>
    <submittedName>
        <fullName evidence="1">Uncharacterized protein</fullName>
    </submittedName>
</protein>
<comment type="caution">
    <text evidence="1">The sequence shown here is derived from an EMBL/GenBank/DDBJ whole genome shotgun (WGS) entry which is preliminary data.</text>
</comment>
<name>A0A9W6QQ97_9PSEU</name>
<proteinExistence type="predicted"/>
<organism evidence="1 2">
    <name type="scientific">Actinokineospora globicatena</name>
    <dbReference type="NCBI Taxonomy" id="103729"/>
    <lineage>
        <taxon>Bacteria</taxon>
        <taxon>Bacillati</taxon>
        <taxon>Actinomycetota</taxon>
        <taxon>Actinomycetes</taxon>
        <taxon>Pseudonocardiales</taxon>
        <taxon>Pseudonocardiaceae</taxon>
        <taxon>Actinokineospora</taxon>
    </lineage>
</organism>
<evidence type="ECO:0000313" key="2">
    <source>
        <dbReference type="Proteomes" id="UP001165042"/>
    </source>
</evidence>
<sequence>MDHTVSPWVLRWDEVDPGRHPFDGGPVRDFVRGIAPAVPARLTAAEEEARDWWDHPGEAWADSVTASLMDRYGSWAAGWRWAKDEGDFGGGPVGSWCCARHSLTSTEDTVARVADALVEWRGWVEELAECFDQYPLADLPEPERLQAWERGAIRLVHHVVERTAAGDAWYRHCAQVLTWFLARWGVSGDVAAGMVDRAIGGRFDSWMVPADTLVDDIAEHIARAATAANPSP</sequence>
<dbReference type="EMBL" id="BSSD01000005">
    <property type="protein sequence ID" value="GLW92698.1"/>
    <property type="molecule type" value="Genomic_DNA"/>
</dbReference>
<dbReference type="Proteomes" id="UP001165042">
    <property type="component" value="Unassembled WGS sequence"/>
</dbReference>
<keyword evidence="2" id="KW-1185">Reference proteome</keyword>
<accession>A0A9W6QQ97</accession>
<reference evidence="1" key="1">
    <citation type="submission" date="2023-02" db="EMBL/GenBank/DDBJ databases">
        <title>Actinokineospora globicatena NBRC 15670.</title>
        <authorList>
            <person name="Ichikawa N."/>
            <person name="Sato H."/>
            <person name="Tonouchi N."/>
        </authorList>
    </citation>
    <scope>NUCLEOTIDE SEQUENCE</scope>
    <source>
        <strain evidence="1">NBRC 15670</strain>
    </source>
</reference>
<gene>
    <name evidence="1" type="ORF">Aglo03_35140</name>
</gene>
<dbReference type="AlphaFoldDB" id="A0A9W6QQ97"/>
<evidence type="ECO:0000313" key="1">
    <source>
        <dbReference type="EMBL" id="GLW92698.1"/>
    </source>
</evidence>